<comment type="caution">
    <text evidence="9">Lacks conserved residue(s) required for the propagation of feature annotation.</text>
</comment>
<keyword evidence="3 9" id="KW-0489">Methyltransferase</keyword>
<evidence type="ECO:0000313" key="11">
    <source>
        <dbReference type="Proteomes" id="UP000070456"/>
    </source>
</evidence>
<comment type="caution">
    <text evidence="10">The sequence shown here is derived from an EMBL/GenBank/DDBJ whole genome shotgun (WGS) entry which is preliminary data.</text>
</comment>
<dbReference type="PATRIC" id="fig|520762.4.peg.1039"/>
<evidence type="ECO:0000256" key="7">
    <source>
        <dbReference type="ARBA" id="ARBA00060552"/>
    </source>
</evidence>
<feature type="binding site" evidence="9">
    <location>
        <position position="96"/>
    </location>
    <ligand>
        <name>S-adenosyl-L-methionine</name>
        <dbReference type="ChEBI" id="CHEBI:59789"/>
    </ligand>
</feature>
<feature type="binding site" evidence="9">
    <location>
        <position position="69"/>
    </location>
    <ligand>
        <name>S-adenosyl-L-methionine</name>
        <dbReference type="ChEBI" id="CHEBI:59789"/>
    </ligand>
</feature>
<dbReference type="NCBIfam" id="TIGR00091">
    <property type="entry name" value="tRNA (guanosine(46)-N7)-methyltransferase TrmB"/>
    <property type="match status" value="1"/>
</dbReference>
<accession>A0A140L7T0</accession>
<comment type="pathway">
    <text evidence="7 9">tRNA modification; N(7)-methylguanine-tRNA biosynthesis.</text>
</comment>
<dbReference type="PANTHER" id="PTHR23417">
    <property type="entry name" value="3-DEOXY-D-MANNO-OCTULOSONIC-ACID TRANSFERASE/TRNA GUANINE-N 7 - -METHYLTRANSFERASE"/>
    <property type="match status" value="1"/>
</dbReference>
<evidence type="ECO:0000256" key="4">
    <source>
        <dbReference type="ARBA" id="ARBA00022679"/>
    </source>
</evidence>
<dbReference type="RefSeq" id="WP_068555308.1">
    <property type="nucleotide sequence ID" value="NZ_LOEE01000026.1"/>
</dbReference>
<evidence type="ECO:0000256" key="8">
    <source>
        <dbReference type="ARBA" id="ARBA00060767"/>
    </source>
</evidence>
<organism evidence="10 11">
    <name type="scientific">Thermotalea metallivorans</name>
    <dbReference type="NCBI Taxonomy" id="520762"/>
    <lineage>
        <taxon>Bacteria</taxon>
        <taxon>Bacillati</taxon>
        <taxon>Bacillota</taxon>
        <taxon>Clostridia</taxon>
        <taxon>Peptostreptococcales</taxon>
        <taxon>Thermotaleaceae</taxon>
        <taxon>Thermotalea</taxon>
    </lineage>
</organism>
<proteinExistence type="inferred from homology"/>
<keyword evidence="5 9" id="KW-0949">S-adenosyl-L-methionine</keyword>
<evidence type="ECO:0000256" key="9">
    <source>
        <dbReference type="HAMAP-Rule" id="MF_01057"/>
    </source>
</evidence>
<dbReference type="FunFam" id="3.40.50.150:FF:000035">
    <property type="entry name" value="tRNA (guanine-N(7)-)-methyltransferase"/>
    <property type="match status" value="1"/>
</dbReference>
<keyword evidence="4 9" id="KW-0808">Transferase</keyword>
<dbReference type="GO" id="GO:0008176">
    <property type="term" value="F:tRNA (guanine(46)-N7)-methyltransferase activity"/>
    <property type="evidence" value="ECO:0007669"/>
    <property type="project" value="UniProtKB-UniRule"/>
</dbReference>
<evidence type="ECO:0000256" key="3">
    <source>
        <dbReference type="ARBA" id="ARBA00022603"/>
    </source>
</evidence>
<feature type="binding site" evidence="9">
    <location>
        <position position="154"/>
    </location>
    <ligand>
        <name>substrate</name>
    </ligand>
</feature>
<dbReference type="STRING" id="520762.AN619_09300"/>
<dbReference type="SUPFAM" id="SSF53335">
    <property type="entry name" value="S-adenosyl-L-methionine-dependent methyltransferases"/>
    <property type="match status" value="1"/>
</dbReference>
<protein>
    <recommendedName>
        <fullName evidence="9">tRNA (guanine-N(7)-)-methyltransferase</fullName>
        <ecNumber evidence="9">2.1.1.33</ecNumber>
    </recommendedName>
    <alternativeName>
        <fullName evidence="9">tRNA (guanine(46)-N(7))-methyltransferase</fullName>
    </alternativeName>
    <alternativeName>
        <fullName evidence="9">tRNA(m7G46)-methyltransferase</fullName>
    </alternativeName>
</protein>
<evidence type="ECO:0000256" key="5">
    <source>
        <dbReference type="ARBA" id="ARBA00022691"/>
    </source>
</evidence>
<keyword evidence="6 9" id="KW-0819">tRNA processing</keyword>
<feature type="binding site" evidence="9">
    <location>
        <position position="44"/>
    </location>
    <ligand>
        <name>S-adenosyl-L-methionine</name>
        <dbReference type="ChEBI" id="CHEBI:59789"/>
    </ligand>
</feature>
<evidence type="ECO:0000256" key="6">
    <source>
        <dbReference type="ARBA" id="ARBA00022694"/>
    </source>
</evidence>
<dbReference type="Gene3D" id="3.40.50.150">
    <property type="entry name" value="Vaccinia Virus protein VP39"/>
    <property type="match status" value="1"/>
</dbReference>
<evidence type="ECO:0000313" key="10">
    <source>
        <dbReference type="EMBL" id="KXG76605.1"/>
    </source>
</evidence>
<keyword evidence="11" id="KW-1185">Reference proteome</keyword>
<dbReference type="UniPathway" id="UPA00989"/>
<dbReference type="NCBIfam" id="NF001080">
    <property type="entry name" value="PRK00121.2-2"/>
    <property type="match status" value="1"/>
</dbReference>
<dbReference type="Pfam" id="PF02390">
    <property type="entry name" value="Methyltransf_4"/>
    <property type="match status" value="1"/>
</dbReference>
<dbReference type="InterPro" id="IPR029063">
    <property type="entry name" value="SAM-dependent_MTases_sf"/>
</dbReference>
<name>A0A140L7T0_9FIRM</name>
<dbReference type="InterPro" id="IPR003358">
    <property type="entry name" value="tRNA_(Gua-N-7)_MeTrfase_Trmb"/>
</dbReference>
<feature type="binding site" evidence="9">
    <location>
        <begin position="194"/>
        <end position="197"/>
    </location>
    <ligand>
        <name>substrate</name>
    </ligand>
</feature>
<feature type="binding site" evidence="9">
    <location>
        <position position="118"/>
    </location>
    <ligand>
        <name>S-adenosyl-L-methionine</name>
        <dbReference type="ChEBI" id="CHEBI:59789"/>
    </ligand>
</feature>
<comment type="catalytic activity">
    <reaction evidence="1 9">
        <text>guanosine(46) in tRNA + S-adenosyl-L-methionine = N(7)-methylguanosine(46) in tRNA + S-adenosyl-L-homocysteine</text>
        <dbReference type="Rhea" id="RHEA:42708"/>
        <dbReference type="Rhea" id="RHEA-COMP:10188"/>
        <dbReference type="Rhea" id="RHEA-COMP:10189"/>
        <dbReference type="ChEBI" id="CHEBI:57856"/>
        <dbReference type="ChEBI" id="CHEBI:59789"/>
        <dbReference type="ChEBI" id="CHEBI:74269"/>
        <dbReference type="ChEBI" id="CHEBI:74480"/>
        <dbReference type="EC" id="2.1.1.33"/>
    </reaction>
</comment>
<feature type="binding site" evidence="9">
    <location>
        <position position="122"/>
    </location>
    <ligand>
        <name>substrate</name>
    </ligand>
</feature>
<evidence type="ECO:0000256" key="2">
    <source>
        <dbReference type="ARBA" id="ARBA00003015"/>
    </source>
</evidence>
<comment type="function">
    <text evidence="2 9">Catalyzes the formation of N(7)-methylguanine at position 46 (m7G46) in tRNA.</text>
</comment>
<dbReference type="AlphaFoldDB" id="A0A140L7T0"/>
<dbReference type="PROSITE" id="PS51625">
    <property type="entry name" value="SAM_MT_TRMB"/>
    <property type="match status" value="1"/>
</dbReference>
<gene>
    <name evidence="9 10" type="primary">trmB</name>
    <name evidence="10" type="ORF">AN619_09300</name>
</gene>
<comment type="similarity">
    <text evidence="8 9">Belongs to the class I-like SAM-binding methyltransferase superfamily. TrmB family.</text>
</comment>
<dbReference type="EMBL" id="LOEE01000026">
    <property type="protein sequence ID" value="KXG76605.1"/>
    <property type="molecule type" value="Genomic_DNA"/>
</dbReference>
<dbReference type="InterPro" id="IPR055361">
    <property type="entry name" value="tRNA_methyltr_TrmB_bact"/>
</dbReference>
<dbReference type="HAMAP" id="MF_01057">
    <property type="entry name" value="tRNA_methyltr_TrmB"/>
    <property type="match status" value="1"/>
</dbReference>
<dbReference type="CDD" id="cd02440">
    <property type="entry name" value="AdoMet_MTases"/>
    <property type="match status" value="1"/>
</dbReference>
<dbReference type="PANTHER" id="PTHR23417:SF14">
    <property type="entry name" value="PENTACOTRIPEPTIDE-REPEAT REGION OF PRORP DOMAIN-CONTAINING PROTEIN"/>
    <property type="match status" value="1"/>
</dbReference>
<dbReference type="OrthoDB" id="9802090at2"/>
<sequence>MRRRKKPGAKEKLLGYERYVCVEPQRLKGKWGAYFGNTNPIHLELGTGRGQFITTLADLYPEINFIGMEIKEEVLLKAVEKAAEKNLRNIAFLWYDINKIEEVFSQDEIHRIYINFCDPWPKKRWAKRRLTYRNFLEKYKQILVEKGEIHFKTDNEKLFEFSLNEFSLCDLRLANITFDLHGSHISGIEDKITTEYEDKFSAMGMKIYRCEAVKRN</sequence>
<evidence type="ECO:0000256" key="1">
    <source>
        <dbReference type="ARBA" id="ARBA00000142"/>
    </source>
</evidence>
<dbReference type="EC" id="2.1.1.33" evidence="9"/>
<dbReference type="Proteomes" id="UP000070456">
    <property type="component" value="Unassembled WGS sequence"/>
</dbReference>
<dbReference type="GO" id="GO:0043527">
    <property type="term" value="C:tRNA methyltransferase complex"/>
    <property type="evidence" value="ECO:0007669"/>
    <property type="project" value="TreeGrafter"/>
</dbReference>
<reference evidence="10 11" key="1">
    <citation type="submission" date="2015-12" db="EMBL/GenBank/DDBJ databases">
        <title>Draft genome sequence of the thermoanaerobe Thermotalea metallivorans, an isolate from the runoff channel of the Great Artesian Basin, Australia.</title>
        <authorList>
            <person name="Patel B.K."/>
        </authorList>
    </citation>
    <scope>NUCLEOTIDE SEQUENCE [LARGE SCALE GENOMIC DNA]</scope>
    <source>
        <strain evidence="10 11">B2-1</strain>
    </source>
</reference>